<protein>
    <submittedName>
        <fullName evidence="11">D-alanine--D-alanine ligase</fullName>
        <ecNumber evidence="11">6.3.2.4</ecNumber>
    </submittedName>
</protein>
<gene>
    <name evidence="11" type="primary">ddl_11</name>
    <name evidence="11" type="ORF">GALL_370430</name>
</gene>
<dbReference type="InterPro" id="IPR011127">
    <property type="entry name" value="Dala_Dala_lig_N"/>
</dbReference>
<name>A0A1J5QMK2_9ZZZZ</name>
<dbReference type="InterPro" id="IPR011761">
    <property type="entry name" value="ATP-grasp"/>
</dbReference>
<dbReference type="PANTHER" id="PTHR23132:SF23">
    <property type="entry name" value="D-ALANINE--D-ALANINE LIGASE B"/>
    <property type="match status" value="1"/>
</dbReference>
<evidence type="ECO:0000256" key="6">
    <source>
        <dbReference type="ARBA" id="ARBA00022840"/>
    </source>
</evidence>
<evidence type="ECO:0000313" key="11">
    <source>
        <dbReference type="EMBL" id="OIQ81188.1"/>
    </source>
</evidence>
<comment type="subcellular location">
    <subcellularLocation>
        <location evidence="1">Cytoplasm</location>
    </subcellularLocation>
</comment>
<keyword evidence="4 11" id="KW-0436">Ligase</keyword>
<keyword evidence="5" id="KW-0547">Nucleotide-binding</keyword>
<sequence length="331" mass="35389">MMHRTLSASASPSPTQRQAVAAQRRRALLITGGSGPERRGSLASAVDVAAALEQLGVESTVCDLDDLDHAALAEHDLAFLAIHGWYGEDGKLQGLLELAALPYNGSGVAASAVAMHKPLCNRVAAEAGLAVPRWIVLTPQRCDAELLERFGGRVFVKPASGGGSLDAGVVGDVDELRSRCDAACAQGIELLACEHIAGIDVSVGIVECDGAPRVLPELATRHDAEFYDYAVKHDASRRRHECPSRLDAPVVQSLREQSLRMYRALGCRGYMRADFIVDADGRAWFLEVNTLPGLSRAGNLATMAAAAGWIYTELIDHILATIPPRCTSYRP</sequence>
<proteinExistence type="inferred from homology"/>
<organism evidence="11">
    <name type="scientific">mine drainage metagenome</name>
    <dbReference type="NCBI Taxonomy" id="410659"/>
    <lineage>
        <taxon>unclassified sequences</taxon>
        <taxon>metagenomes</taxon>
        <taxon>ecological metagenomes</taxon>
    </lineage>
</organism>
<dbReference type="GO" id="GO:0008716">
    <property type="term" value="F:D-alanine-D-alanine ligase activity"/>
    <property type="evidence" value="ECO:0007669"/>
    <property type="project" value="UniProtKB-EC"/>
</dbReference>
<keyword evidence="8" id="KW-0573">Peptidoglycan synthesis</keyword>
<dbReference type="Gene3D" id="3.30.470.20">
    <property type="entry name" value="ATP-grasp fold, B domain"/>
    <property type="match status" value="1"/>
</dbReference>
<evidence type="ECO:0000256" key="1">
    <source>
        <dbReference type="ARBA" id="ARBA00004496"/>
    </source>
</evidence>
<evidence type="ECO:0000256" key="8">
    <source>
        <dbReference type="ARBA" id="ARBA00022984"/>
    </source>
</evidence>
<dbReference type="Pfam" id="PF07478">
    <property type="entry name" value="Dala_Dala_lig_C"/>
    <property type="match status" value="1"/>
</dbReference>
<keyword evidence="3" id="KW-0963">Cytoplasm</keyword>
<dbReference type="PROSITE" id="PS50975">
    <property type="entry name" value="ATP_GRASP"/>
    <property type="match status" value="1"/>
</dbReference>
<dbReference type="PANTHER" id="PTHR23132">
    <property type="entry name" value="D-ALANINE--D-ALANINE LIGASE"/>
    <property type="match status" value="1"/>
</dbReference>
<evidence type="ECO:0000256" key="2">
    <source>
        <dbReference type="ARBA" id="ARBA00010871"/>
    </source>
</evidence>
<dbReference type="AlphaFoldDB" id="A0A1J5QMK2"/>
<keyword evidence="7" id="KW-0133">Cell shape</keyword>
<evidence type="ECO:0000256" key="4">
    <source>
        <dbReference type="ARBA" id="ARBA00022598"/>
    </source>
</evidence>
<comment type="caution">
    <text evidence="11">The sequence shown here is derived from an EMBL/GenBank/DDBJ whole genome shotgun (WGS) entry which is preliminary data.</text>
</comment>
<dbReference type="Pfam" id="PF01820">
    <property type="entry name" value="Dala_Dala_lig_N"/>
    <property type="match status" value="1"/>
</dbReference>
<dbReference type="GO" id="GO:0008360">
    <property type="term" value="P:regulation of cell shape"/>
    <property type="evidence" value="ECO:0007669"/>
    <property type="project" value="UniProtKB-KW"/>
</dbReference>
<dbReference type="EC" id="6.3.2.4" evidence="11"/>
<dbReference type="EMBL" id="MLJW01000957">
    <property type="protein sequence ID" value="OIQ81188.1"/>
    <property type="molecule type" value="Genomic_DNA"/>
</dbReference>
<dbReference type="InterPro" id="IPR016185">
    <property type="entry name" value="PreATP-grasp_dom_sf"/>
</dbReference>
<dbReference type="InterPro" id="IPR011095">
    <property type="entry name" value="Dala_Dala_lig_C"/>
</dbReference>
<comment type="similarity">
    <text evidence="2">Belongs to the D-alanine--D-alanine ligase family.</text>
</comment>
<dbReference type="SUPFAM" id="SSF52440">
    <property type="entry name" value="PreATP-grasp domain"/>
    <property type="match status" value="1"/>
</dbReference>
<dbReference type="InterPro" id="IPR013815">
    <property type="entry name" value="ATP_grasp_subdomain_1"/>
</dbReference>
<keyword evidence="6" id="KW-0067">ATP-binding</keyword>
<accession>A0A1J5QMK2</accession>
<feature type="domain" description="ATP-grasp" evidence="10">
    <location>
        <begin position="121"/>
        <end position="320"/>
    </location>
</feature>
<dbReference type="InterPro" id="IPR000291">
    <property type="entry name" value="D-Ala_lig_Van_CS"/>
</dbReference>
<evidence type="ECO:0000256" key="3">
    <source>
        <dbReference type="ARBA" id="ARBA00022490"/>
    </source>
</evidence>
<dbReference type="GO" id="GO:0071555">
    <property type="term" value="P:cell wall organization"/>
    <property type="evidence" value="ECO:0007669"/>
    <property type="project" value="UniProtKB-KW"/>
</dbReference>
<evidence type="ECO:0000256" key="5">
    <source>
        <dbReference type="ARBA" id="ARBA00022741"/>
    </source>
</evidence>
<dbReference type="GO" id="GO:0009252">
    <property type="term" value="P:peptidoglycan biosynthetic process"/>
    <property type="evidence" value="ECO:0007669"/>
    <property type="project" value="UniProtKB-KW"/>
</dbReference>
<dbReference type="Gene3D" id="3.40.50.20">
    <property type="match status" value="1"/>
</dbReference>
<dbReference type="GO" id="GO:0046872">
    <property type="term" value="F:metal ion binding"/>
    <property type="evidence" value="ECO:0007669"/>
    <property type="project" value="InterPro"/>
</dbReference>
<evidence type="ECO:0000259" key="10">
    <source>
        <dbReference type="PROSITE" id="PS50975"/>
    </source>
</evidence>
<keyword evidence="9" id="KW-0961">Cell wall biogenesis/degradation</keyword>
<evidence type="ECO:0000256" key="9">
    <source>
        <dbReference type="ARBA" id="ARBA00023316"/>
    </source>
</evidence>
<dbReference type="Gene3D" id="3.30.1490.20">
    <property type="entry name" value="ATP-grasp fold, A domain"/>
    <property type="match status" value="1"/>
</dbReference>
<dbReference type="SUPFAM" id="SSF56059">
    <property type="entry name" value="Glutathione synthetase ATP-binding domain-like"/>
    <property type="match status" value="1"/>
</dbReference>
<dbReference type="PROSITE" id="PS00843">
    <property type="entry name" value="DALA_DALA_LIGASE_1"/>
    <property type="match status" value="1"/>
</dbReference>
<evidence type="ECO:0000256" key="7">
    <source>
        <dbReference type="ARBA" id="ARBA00022960"/>
    </source>
</evidence>
<dbReference type="GO" id="GO:0005737">
    <property type="term" value="C:cytoplasm"/>
    <property type="evidence" value="ECO:0007669"/>
    <property type="project" value="UniProtKB-SubCell"/>
</dbReference>
<dbReference type="GO" id="GO:0005524">
    <property type="term" value="F:ATP binding"/>
    <property type="evidence" value="ECO:0007669"/>
    <property type="project" value="UniProtKB-KW"/>
</dbReference>
<reference evidence="11" key="1">
    <citation type="submission" date="2016-10" db="EMBL/GenBank/DDBJ databases">
        <title>Sequence of Gallionella enrichment culture.</title>
        <authorList>
            <person name="Poehlein A."/>
            <person name="Muehling M."/>
            <person name="Daniel R."/>
        </authorList>
    </citation>
    <scope>NUCLEOTIDE SEQUENCE</scope>
</reference>